<dbReference type="Proteomes" id="UP000054144">
    <property type="component" value="Unassembled WGS sequence"/>
</dbReference>
<protein>
    <submittedName>
        <fullName evidence="1">Uncharacterized protein</fullName>
    </submittedName>
</protein>
<dbReference type="PANTHER" id="PTHR40616">
    <property type="entry name" value="LINALOOL DEHYDRATASE_ISOMERASE DOMAIN-CONTAINING PROTEIN"/>
    <property type="match status" value="1"/>
</dbReference>
<keyword evidence="2" id="KW-1185">Reference proteome</keyword>
<gene>
    <name evidence="1" type="ORF">FISHEDRAFT_35228</name>
</gene>
<dbReference type="AlphaFoldDB" id="A0A0D7ANW7"/>
<sequence>MRLGGFTRSNLSSYRDTLSTNQRALFDYAIEALDANWAPPFLFQTPRYSAWYAVGLLARNEGDDAALASRMIADLVFLHIKWTDPTKIWYGTYKDDPQQPDPSAVFPPQIYTSYDPNVGLFVCTSWIIIMEEFQDLLSPALIESMKQSMYIEAVGAGYRVGGYNGDNLYPVYSNPWYMRVMVATYVGNMMSDANMSYWGNEWAREAIEYFDIYDTLSEFNSGTYTGVTLYALSLWGYMPANATIVSRAPDIIAKTWSSVGQFWNPTLKTLGGPWDRAYGWYLKDYFGILGGWATGLVGGIEDNNAPIPEPLIGCEHVDDVAAAVLTPLIAKFHDPYVPEEVRAQLTSLNGSHSYFAQAVSPPFDNPAYPRNYTSWTEDGLSVGGVQLDQREPGGAALSPYEFAPAVILWTALKDETAYFMVSVSCSPGRGGKTQLRNTQHFATSGSISAVASSTNLTIAYPPSRAFPDNSTTSDIMTFLISGITNVTLPGDFLSNGSSYDLPGLRLSVSGNVASGSTTLLYGASPDDVYNYYNFTYTIPENLTDTPVLVLSYEKLPV</sequence>
<accession>A0A0D7ANW7</accession>
<reference evidence="1 2" key="1">
    <citation type="journal article" date="2015" name="Fungal Genet. Biol.">
        <title>Evolution of novel wood decay mechanisms in Agaricales revealed by the genome sequences of Fistulina hepatica and Cylindrobasidium torrendii.</title>
        <authorList>
            <person name="Floudas D."/>
            <person name="Held B.W."/>
            <person name="Riley R."/>
            <person name="Nagy L.G."/>
            <person name="Koehler G."/>
            <person name="Ransdell A.S."/>
            <person name="Younus H."/>
            <person name="Chow J."/>
            <person name="Chiniquy J."/>
            <person name="Lipzen A."/>
            <person name="Tritt A."/>
            <person name="Sun H."/>
            <person name="Haridas S."/>
            <person name="LaButti K."/>
            <person name="Ohm R.A."/>
            <person name="Kues U."/>
            <person name="Blanchette R.A."/>
            <person name="Grigoriev I.V."/>
            <person name="Minto R.E."/>
            <person name="Hibbett D.S."/>
        </authorList>
    </citation>
    <scope>NUCLEOTIDE SEQUENCE [LARGE SCALE GENOMIC DNA]</scope>
    <source>
        <strain evidence="1 2">ATCC 64428</strain>
    </source>
</reference>
<name>A0A0D7ANW7_9AGAR</name>
<evidence type="ECO:0000313" key="1">
    <source>
        <dbReference type="EMBL" id="KIY52468.1"/>
    </source>
</evidence>
<dbReference type="PANTHER" id="PTHR40616:SF1">
    <property type="entry name" value="LINALOOL DEHYDRATASE_ISOMERASE DOMAIN-CONTAINING PROTEIN"/>
    <property type="match status" value="1"/>
</dbReference>
<dbReference type="EMBL" id="KN881643">
    <property type="protein sequence ID" value="KIY52468.1"/>
    <property type="molecule type" value="Genomic_DNA"/>
</dbReference>
<evidence type="ECO:0000313" key="2">
    <source>
        <dbReference type="Proteomes" id="UP000054144"/>
    </source>
</evidence>
<proteinExistence type="predicted"/>
<organism evidence="1 2">
    <name type="scientific">Fistulina hepatica ATCC 64428</name>
    <dbReference type="NCBI Taxonomy" id="1128425"/>
    <lineage>
        <taxon>Eukaryota</taxon>
        <taxon>Fungi</taxon>
        <taxon>Dikarya</taxon>
        <taxon>Basidiomycota</taxon>
        <taxon>Agaricomycotina</taxon>
        <taxon>Agaricomycetes</taxon>
        <taxon>Agaricomycetidae</taxon>
        <taxon>Agaricales</taxon>
        <taxon>Fistulinaceae</taxon>
        <taxon>Fistulina</taxon>
    </lineage>
</organism>
<dbReference type="OrthoDB" id="2580323at2759"/>